<dbReference type="Pfam" id="PF12802">
    <property type="entry name" value="MarR_2"/>
    <property type="match status" value="1"/>
</dbReference>
<dbReference type="Proteomes" id="UP001169006">
    <property type="component" value="Unassembled WGS sequence"/>
</dbReference>
<evidence type="ECO:0000259" key="4">
    <source>
        <dbReference type="PROSITE" id="PS50995"/>
    </source>
</evidence>
<proteinExistence type="predicted"/>
<dbReference type="PROSITE" id="PS01117">
    <property type="entry name" value="HTH_MARR_1"/>
    <property type="match status" value="1"/>
</dbReference>
<dbReference type="InterPro" id="IPR039422">
    <property type="entry name" value="MarR/SlyA-like"/>
</dbReference>
<feature type="domain" description="HTH marR-type" evidence="4">
    <location>
        <begin position="9"/>
        <end position="142"/>
    </location>
</feature>
<organism evidence="5 6">
    <name type="scientific">Rhizobium oryzicola</name>
    <dbReference type="NCBI Taxonomy" id="1232668"/>
    <lineage>
        <taxon>Bacteria</taxon>
        <taxon>Pseudomonadati</taxon>
        <taxon>Pseudomonadota</taxon>
        <taxon>Alphaproteobacteria</taxon>
        <taxon>Hyphomicrobiales</taxon>
        <taxon>Rhizobiaceae</taxon>
        <taxon>Rhizobium/Agrobacterium group</taxon>
        <taxon>Rhizobium</taxon>
    </lineage>
</organism>
<dbReference type="Gene3D" id="1.10.10.10">
    <property type="entry name" value="Winged helix-like DNA-binding domain superfamily/Winged helix DNA-binding domain"/>
    <property type="match status" value="1"/>
</dbReference>
<dbReference type="PROSITE" id="PS50995">
    <property type="entry name" value="HTH_MARR_2"/>
    <property type="match status" value="1"/>
</dbReference>
<evidence type="ECO:0000256" key="1">
    <source>
        <dbReference type="ARBA" id="ARBA00023015"/>
    </source>
</evidence>
<gene>
    <name evidence="5" type="ORF">Q2T52_18020</name>
</gene>
<dbReference type="SMART" id="SM00347">
    <property type="entry name" value="HTH_MARR"/>
    <property type="match status" value="1"/>
</dbReference>
<protein>
    <submittedName>
        <fullName evidence="5">MarR family transcriptional regulator</fullName>
    </submittedName>
</protein>
<evidence type="ECO:0000256" key="3">
    <source>
        <dbReference type="ARBA" id="ARBA00023163"/>
    </source>
</evidence>
<dbReference type="InterPro" id="IPR000835">
    <property type="entry name" value="HTH_MarR-typ"/>
</dbReference>
<comment type="caution">
    <text evidence="5">The sequence shown here is derived from an EMBL/GenBank/DDBJ whole genome shotgun (WGS) entry which is preliminary data.</text>
</comment>
<sequence>METNSDNLRFCFGAELVVIARRWRQFVDQHLAASGLTDASWTPLIYIAQNGDGLLQKDLAALSGLDVSSIVRLIDILAARGLVERRADETDRRARRLYLTDLGRQKAHEIQQQLHHIEAAMLQDVSDAEIKSALSLIARIEARLSDLKNPTEDEP</sequence>
<dbReference type="SUPFAM" id="SSF46785">
    <property type="entry name" value="Winged helix' DNA-binding domain"/>
    <property type="match status" value="1"/>
</dbReference>
<evidence type="ECO:0000313" key="5">
    <source>
        <dbReference type="EMBL" id="MDO1583984.1"/>
    </source>
</evidence>
<name>A0ABT8T0P9_9HYPH</name>
<reference evidence="5" key="2">
    <citation type="submission" date="2023-07" db="EMBL/GenBank/DDBJ databases">
        <authorList>
            <person name="Sun H."/>
        </authorList>
    </citation>
    <scope>NUCLEOTIDE SEQUENCE</scope>
    <source>
        <strain evidence="5">05753</strain>
    </source>
</reference>
<dbReference type="InterPro" id="IPR036388">
    <property type="entry name" value="WH-like_DNA-bd_sf"/>
</dbReference>
<keyword evidence="3" id="KW-0804">Transcription</keyword>
<reference evidence="5" key="1">
    <citation type="journal article" date="2015" name="Int. J. Syst. Evol. Microbiol.">
        <title>Rhizobium oryzicola sp. nov., potential plant-growth-promoting endophytic bacteria isolated from rice roots.</title>
        <authorList>
            <person name="Zhang X.X."/>
            <person name="Gao J.S."/>
            <person name="Cao Y.H."/>
            <person name="Sheirdil R.A."/>
            <person name="Wang X.C."/>
            <person name="Zhang L."/>
        </authorList>
    </citation>
    <scope>NUCLEOTIDE SEQUENCE</scope>
    <source>
        <strain evidence="5">05753</strain>
    </source>
</reference>
<accession>A0ABT8T0P9</accession>
<keyword evidence="6" id="KW-1185">Reference proteome</keyword>
<dbReference type="PANTHER" id="PTHR33164:SF64">
    <property type="entry name" value="TRANSCRIPTIONAL REGULATOR SLYA"/>
    <property type="match status" value="1"/>
</dbReference>
<evidence type="ECO:0000256" key="2">
    <source>
        <dbReference type="ARBA" id="ARBA00023125"/>
    </source>
</evidence>
<dbReference type="InterPro" id="IPR036390">
    <property type="entry name" value="WH_DNA-bd_sf"/>
</dbReference>
<keyword evidence="2" id="KW-0238">DNA-binding</keyword>
<evidence type="ECO:0000313" key="6">
    <source>
        <dbReference type="Proteomes" id="UP001169006"/>
    </source>
</evidence>
<dbReference type="EMBL" id="JAUKWQ010000006">
    <property type="protein sequence ID" value="MDO1583984.1"/>
    <property type="molecule type" value="Genomic_DNA"/>
</dbReference>
<dbReference type="InterPro" id="IPR023187">
    <property type="entry name" value="Tscrpt_reg_MarR-type_CS"/>
</dbReference>
<keyword evidence="1" id="KW-0805">Transcription regulation</keyword>
<dbReference type="PRINTS" id="PR00598">
    <property type="entry name" value="HTHMARR"/>
</dbReference>
<dbReference type="RefSeq" id="WP_302078208.1">
    <property type="nucleotide sequence ID" value="NZ_JAUKWQ010000006.1"/>
</dbReference>
<dbReference type="PANTHER" id="PTHR33164">
    <property type="entry name" value="TRANSCRIPTIONAL REGULATOR, MARR FAMILY"/>
    <property type="match status" value="1"/>
</dbReference>